<dbReference type="KEGG" id="tso:IZ6_17930"/>
<evidence type="ECO:0000256" key="3">
    <source>
        <dbReference type="ARBA" id="ARBA00005046"/>
    </source>
</evidence>
<dbReference type="Pfam" id="PF00994">
    <property type="entry name" value="MoCF_biosynth"/>
    <property type="match status" value="1"/>
</dbReference>
<dbReference type="Pfam" id="PF03454">
    <property type="entry name" value="MoeA_C"/>
    <property type="match status" value="1"/>
</dbReference>
<reference evidence="13 14" key="1">
    <citation type="submission" date="2020-08" db="EMBL/GenBank/DDBJ databases">
        <title>Genome sequence of Rhizobiales bacterium strain IZ6.</title>
        <authorList>
            <person name="Nakai R."/>
            <person name="Naganuma T."/>
        </authorList>
    </citation>
    <scope>NUCLEOTIDE SEQUENCE [LARGE SCALE GENOMIC DNA]</scope>
    <source>
        <strain evidence="13 14">IZ6</strain>
    </source>
</reference>
<dbReference type="SUPFAM" id="SSF63882">
    <property type="entry name" value="MoeA N-terminal region -like"/>
    <property type="match status" value="1"/>
</dbReference>
<dbReference type="GO" id="GO:0005829">
    <property type="term" value="C:cytosol"/>
    <property type="evidence" value="ECO:0007669"/>
    <property type="project" value="TreeGrafter"/>
</dbReference>
<comment type="cofactor">
    <cofactor evidence="1 11">
        <name>Mg(2+)</name>
        <dbReference type="ChEBI" id="CHEBI:18420"/>
    </cofactor>
</comment>
<keyword evidence="14" id="KW-1185">Reference proteome</keyword>
<evidence type="ECO:0000256" key="1">
    <source>
        <dbReference type="ARBA" id="ARBA00001946"/>
    </source>
</evidence>
<evidence type="ECO:0000256" key="4">
    <source>
        <dbReference type="ARBA" id="ARBA00010763"/>
    </source>
</evidence>
<comment type="pathway">
    <text evidence="3 11">Cofactor biosynthesis; molybdopterin biosynthesis.</text>
</comment>
<dbReference type="EC" id="2.10.1.1" evidence="11"/>
<dbReference type="Gene3D" id="2.170.190.11">
    <property type="entry name" value="Molybdopterin biosynthesis moea protein, domain 3"/>
    <property type="match status" value="1"/>
</dbReference>
<dbReference type="InterPro" id="IPR005111">
    <property type="entry name" value="MoeA_C_domain_IV"/>
</dbReference>
<feature type="domain" description="MoaB/Mog" evidence="12">
    <location>
        <begin position="181"/>
        <end position="320"/>
    </location>
</feature>
<evidence type="ECO:0000256" key="11">
    <source>
        <dbReference type="RuleBase" id="RU365090"/>
    </source>
</evidence>
<protein>
    <recommendedName>
        <fullName evidence="11">Molybdopterin molybdenumtransferase</fullName>
        <ecNumber evidence="11">2.10.1.1</ecNumber>
    </recommendedName>
</protein>
<evidence type="ECO:0000256" key="9">
    <source>
        <dbReference type="ARBA" id="ARBA00023150"/>
    </source>
</evidence>
<dbReference type="InterPro" id="IPR036135">
    <property type="entry name" value="MoeA_linker/N_sf"/>
</dbReference>
<comment type="catalytic activity">
    <reaction evidence="10">
        <text>adenylyl-molybdopterin + molybdate = Mo-molybdopterin + AMP + H(+)</text>
        <dbReference type="Rhea" id="RHEA:35047"/>
        <dbReference type="ChEBI" id="CHEBI:15378"/>
        <dbReference type="ChEBI" id="CHEBI:36264"/>
        <dbReference type="ChEBI" id="CHEBI:62727"/>
        <dbReference type="ChEBI" id="CHEBI:71302"/>
        <dbReference type="ChEBI" id="CHEBI:456215"/>
        <dbReference type="EC" id="2.10.1.1"/>
    </reaction>
</comment>
<dbReference type="RefSeq" id="WP_222874738.1">
    <property type="nucleotide sequence ID" value="NZ_AP023361.1"/>
</dbReference>
<dbReference type="PANTHER" id="PTHR10192">
    <property type="entry name" value="MOLYBDOPTERIN BIOSYNTHESIS PROTEIN"/>
    <property type="match status" value="1"/>
</dbReference>
<evidence type="ECO:0000256" key="5">
    <source>
        <dbReference type="ARBA" id="ARBA00022505"/>
    </source>
</evidence>
<keyword evidence="5 11" id="KW-0500">Molybdenum</keyword>
<dbReference type="Gene3D" id="3.40.980.10">
    <property type="entry name" value="MoaB/Mog-like domain"/>
    <property type="match status" value="1"/>
</dbReference>
<dbReference type="InterPro" id="IPR036425">
    <property type="entry name" value="MoaB/Mog-like_dom_sf"/>
</dbReference>
<dbReference type="SMART" id="SM00852">
    <property type="entry name" value="MoCF_biosynth"/>
    <property type="match status" value="1"/>
</dbReference>
<dbReference type="EMBL" id="AP023361">
    <property type="protein sequence ID" value="BCJ91058.1"/>
    <property type="molecule type" value="Genomic_DNA"/>
</dbReference>
<dbReference type="InterPro" id="IPR036688">
    <property type="entry name" value="MoeA_C_domain_IV_sf"/>
</dbReference>
<evidence type="ECO:0000259" key="12">
    <source>
        <dbReference type="SMART" id="SM00852"/>
    </source>
</evidence>
<dbReference type="InterPro" id="IPR001453">
    <property type="entry name" value="MoaB/Mog_dom"/>
</dbReference>
<evidence type="ECO:0000256" key="2">
    <source>
        <dbReference type="ARBA" id="ARBA00002901"/>
    </source>
</evidence>
<dbReference type="NCBIfam" id="TIGR00177">
    <property type="entry name" value="molyb_syn"/>
    <property type="match status" value="1"/>
</dbReference>
<dbReference type="PANTHER" id="PTHR10192:SF5">
    <property type="entry name" value="GEPHYRIN"/>
    <property type="match status" value="1"/>
</dbReference>
<dbReference type="GO" id="GO:0061599">
    <property type="term" value="F:molybdopterin molybdotransferase activity"/>
    <property type="evidence" value="ECO:0007669"/>
    <property type="project" value="UniProtKB-UniRule"/>
</dbReference>
<gene>
    <name evidence="13" type="primary">moeA_1</name>
    <name evidence="13" type="ORF">IZ6_17930</name>
</gene>
<sequence>MAPPGKSLLSVEDALSRVLDGAGRLGDEIVSVYDALGRTLAEPVIAKRTQPPFASSAMDGYAVIAADATVGAQLDVIGEAAAGHIFSGRVKPGEAVRIFTGGAVPEGADSVLIQENAVRSGTRIHVREDTRSGQHIRAAGIDFKGGDLLIPAGTALSTRALALAAATGHLRLQLARRPRVAVLATGDELVSPDAVPGPAQITASNSYMVGGVVSAACGEVIDLGIAPDKLSDIQAAVRRARKEGADVLVTTGGASVGEHDLVQEAFKNEGMKLEFWRIAMRPGRPIMYGRIGDMRVIGLPGNPVSAYTGAMLFVVPLLRALQGRTDIHHALEHAVLGSDLPANDWRADYLRGTLKAREDAAAIATPFPRQDSSMMRVLAEAECLIVRPAEEPARKAGDPCRIIRLGTSS</sequence>
<comment type="function">
    <text evidence="2 11">Catalyzes the insertion of molybdate into adenylated molybdopterin with the concomitant release of AMP.</text>
</comment>
<evidence type="ECO:0000256" key="10">
    <source>
        <dbReference type="ARBA" id="ARBA00047317"/>
    </source>
</evidence>
<dbReference type="FunFam" id="3.40.980.10:FF:000004">
    <property type="entry name" value="Molybdopterin molybdenumtransferase"/>
    <property type="match status" value="1"/>
</dbReference>
<evidence type="ECO:0000256" key="7">
    <source>
        <dbReference type="ARBA" id="ARBA00022723"/>
    </source>
</evidence>
<dbReference type="GO" id="GO:0006777">
    <property type="term" value="P:Mo-molybdopterin cofactor biosynthetic process"/>
    <property type="evidence" value="ECO:0007669"/>
    <property type="project" value="UniProtKB-UniRule"/>
</dbReference>
<evidence type="ECO:0000313" key="13">
    <source>
        <dbReference type="EMBL" id="BCJ91058.1"/>
    </source>
</evidence>
<dbReference type="CDD" id="cd00887">
    <property type="entry name" value="MoeA"/>
    <property type="match status" value="1"/>
</dbReference>
<dbReference type="Gene3D" id="3.90.105.10">
    <property type="entry name" value="Molybdopterin biosynthesis moea protein, domain 2"/>
    <property type="match status" value="1"/>
</dbReference>
<keyword evidence="6 11" id="KW-0808">Transferase</keyword>
<dbReference type="UniPathway" id="UPA00344"/>
<evidence type="ECO:0000256" key="8">
    <source>
        <dbReference type="ARBA" id="ARBA00022842"/>
    </source>
</evidence>
<keyword evidence="9 11" id="KW-0501">Molybdenum cofactor biosynthesis</keyword>
<keyword evidence="7 11" id="KW-0479">Metal-binding</keyword>
<dbReference type="Pfam" id="PF03453">
    <property type="entry name" value="MoeA_N"/>
    <property type="match status" value="1"/>
</dbReference>
<evidence type="ECO:0000256" key="6">
    <source>
        <dbReference type="ARBA" id="ARBA00022679"/>
    </source>
</evidence>
<dbReference type="SUPFAM" id="SSF63867">
    <property type="entry name" value="MoeA C-terminal domain-like"/>
    <property type="match status" value="1"/>
</dbReference>
<dbReference type="InterPro" id="IPR038987">
    <property type="entry name" value="MoeA-like"/>
</dbReference>
<dbReference type="InterPro" id="IPR005110">
    <property type="entry name" value="MoeA_linker/N"/>
</dbReference>
<dbReference type="Proteomes" id="UP000515317">
    <property type="component" value="Chromosome"/>
</dbReference>
<comment type="similarity">
    <text evidence="4 11">Belongs to the MoeA family.</text>
</comment>
<keyword evidence="8 11" id="KW-0460">Magnesium</keyword>
<evidence type="ECO:0000313" key="14">
    <source>
        <dbReference type="Proteomes" id="UP000515317"/>
    </source>
</evidence>
<proteinExistence type="inferred from homology"/>
<name>A0A6S6QWZ3_9HYPH</name>
<dbReference type="NCBIfam" id="NF045515">
    <property type="entry name" value="Glp_gephyrin"/>
    <property type="match status" value="1"/>
</dbReference>
<accession>A0A6S6QWZ3</accession>
<dbReference type="AlphaFoldDB" id="A0A6S6QWZ3"/>
<dbReference type="GO" id="GO:0046872">
    <property type="term" value="F:metal ion binding"/>
    <property type="evidence" value="ECO:0007669"/>
    <property type="project" value="UniProtKB-UniRule"/>
</dbReference>
<dbReference type="SUPFAM" id="SSF53218">
    <property type="entry name" value="Molybdenum cofactor biosynthesis proteins"/>
    <property type="match status" value="1"/>
</dbReference>
<dbReference type="Gene3D" id="2.40.340.10">
    <property type="entry name" value="MoeA, C-terminal, domain IV"/>
    <property type="match status" value="1"/>
</dbReference>
<organism evidence="13 14">
    <name type="scientific">Terrihabitans soli</name>
    <dbReference type="NCBI Taxonomy" id="708113"/>
    <lineage>
        <taxon>Bacteria</taxon>
        <taxon>Pseudomonadati</taxon>
        <taxon>Pseudomonadota</taxon>
        <taxon>Alphaproteobacteria</taxon>
        <taxon>Hyphomicrobiales</taxon>
        <taxon>Terrihabitans</taxon>
    </lineage>
</organism>